<evidence type="ECO:0000256" key="1">
    <source>
        <dbReference type="SAM" id="MobiDB-lite"/>
    </source>
</evidence>
<feature type="region of interest" description="Disordered" evidence="1">
    <location>
        <begin position="322"/>
        <end position="369"/>
    </location>
</feature>
<feature type="compositionally biased region" description="Basic residues" evidence="1">
    <location>
        <begin position="544"/>
        <end position="554"/>
    </location>
</feature>
<keyword evidence="3" id="KW-1185">Reference proteome</keyword>
<feature type="compositionally biased region" description="Basic and acidic residues" evidence="1">
    <location>
        <begin position="640"/>
        <end position="653"/>
    </location>
</feature>
<dbReference type="Proteomes" id="UP001187315">
    <property type="component" value="Unassembled WGS sequence"/>
</dbReference>
<feature type="compositionally biased region" description="Basic residues" evidence="1">
    <location>
        <begin position="350"/>
        <end position="364"/>
    </location>
</feature>
<dbReference type="SUPFAM" id="SSF47391">
    <property type="entry name" value="Dimerization-anchoring domain of cAMP-dependent PK regulatory subunit"/>
    <property type="match status" value="1"/>
</dbReference>
<feature type="compositionally biased region" description="Basic and acidic residues" evidence="1">
    <location>
        <begin position="521"/>
        <end position="535"/>
    </location>
</feature>
<organism evidence="2 3">
    <name type="scientific">Tachysurus vachellii</name>
    <name type="common">Darkbarbel catfish</name>
    <name type="synonym">Pelteobagrus vachellii</name>
    <dbReference type="NCBI Taxonomy" id="175792"/>
    <lineage>
        <taxon>Eukaryota</taxon>
        <taxon>Metazoa</taxon>
        <taxon>Chordata</taxon>
        <taxon>Craniata</taxon>
        <taxon>Vertebrata</taxon>
        <taxon>Euteleostomi</taxon>
        <taxon>Actinopterygii</taxon>
        <taxon>Neopterygii</taxon>
        <taxon>Teleostei</taxon>
        <taxon>Ostariophysi</taxon>
        <taxon>Siluriformes</taxon>
        <taxon>Bagridae</taxon>
        <taxon>Tachysurus</taxon>
    </lineage>
</organism>
<feature type="region of interest" description="Disordered" evidence="1">
    <location>
        <begin position="640"/>
        <end position="663"/>
    </location>
</feature>
<evidence type="ECO:0000313" key="2">
    <source>
        <dbReference type="EMBL" id="KAK2869066.1"/>
    </source>
</evidence>
<name>A0AA88NYG1_TACVA</name>
<accession>A0AA88NYG1</accession>
<evidence type="ECO:0000313" key="3">
    <source>
        <dbReference type="Proteomes" id="UP001187315"/>
    </source>
</evidence>
<gene>
    <name evidence="2" type="ORF">Q7C36_000937</name>
</gene>
<feature type="region of interest" description="Disordered" evidence="1">
    <location>
        <begin position="448"/>
        <end position="470"/>
    </location>
</feature>
<feature type="compositionally biased region" description="Basic and acidic residues" evidence="1">
    <location>
        <begin position="496"/>
        <end position="509"/>
    </location>
</feature>
<protein>
    <submittedName>
        <fullName evidence="2">Uncharacterized protein</fullName>
    </submittedName>
</protein>
<feature type="region of interest" description="Disordered" evidence="1">
    <location>
        <begin position="600"/>
        <end position="620"/>
    </location>
</feature>
<comment type="caution">
    <text evidence="2">The sequence shown here is derived from an EMBL/GenBank/DDBJ whole genome shotgun (WGS) entry which is preliminary data.</text>
</comment>
<dbReference type="EMBL" id="JAVHJS010000001">
    <property type="protein sequence ID" value="KAK2869066.1"/>
    <property type="molecule type" value="Genomic_DNA"/>
</dbReference>
<feature type="region of interest" description="Disordered" evidence="1">
    <location>
        <begin position="493"/>
        <end position="564"/>
    </location>
</feature>
<feature type="region of interest" description="Disordered" evidence="1">
    <location>
        <begin position="717"/>
        <end position="740"/>
    </location>
</feature>
<proteinExistence type="predicted"/>
<dbReference type="AlphaFoldDB" id="A0AA88NYG1"/>
<feature type="compositionally biased region" description="Basic and acidic residues" evidence="1">
    <location>
        <begin position="555"/>
        <end position="564"/>
    </location>
</feature>
<feature type="compositionally biased region" description="Basic and acidic residues" evidence="1">
    <location>
        <begin position="719"/>
        <end position="733"/>
    </location>
</feature>
<feature type="compositionally biased region" description="Basic and acidic residues" evidence="1">
    <location>
        <begin position="327"/>
        <end position="341"/>
    </location>
</feature>
<sequence>MCDQRTPKRHSPGPVPYGLQELVEAMSWSVIMNKPENICQFLLDYTLELLQFKNEKELPTSGLGRITEQEPSEKSDSDLEVKVVHKAQMETNALLGDEEASDIADDTHVVEVSPTTPELVPDVEVLQEASLEEDNALVSDEESEDEARTFFRDISVIPPEQAELLRETQLDKEDALLDDKEALYIEDRTYISEVSPTTLELVPDVEVLQEASLEEIALVSDEVSEDEARTYFRDVSVTPPEQAELLRESPLDKEDVLLGDKEASDITDSSHISEVSLTTPVFVPDFGFLRETSLEEDNALVSDEKSSEDEARTYFRDVSVIPPEQAELLRETPPDKAEHLPRPPSQPKRSSPKALKRWVRKTKGSKSDGEICDKIKSVSLVKSPSLQDSVLTSCKVTEKTLQEVPGDKEDALLGDEEASDIGYSTHISEVSLTTPELIPDVEVLQEALLEEEDAPVSKEKSSDGDSTDFIGVSLTIPELTGLPQEIPLDEVYALLSDEKSPDDKDRTDFSDVSVTSPEQAELLRETPLDKAEHLPRPPSQPKRSLPKSLKRWVRKTKDSKSDGEICDKMKSVSLVKSPSLQDSVLMFCKVTDKTLPEASLGKEAVPVSSKESPGVESYPVTELIQTQPEPVELLHEAPLDKEAATVSDEKISDAGDSTDSFTEPETAELLLDEEHVLRSGGDSSDSVKSSHFTELSLTPPEFAKVLQEAPQYKDYALLSDKKSNGEDSTHFSEIDLTPPDLTEVLQEASLDEGIYEE</sequence>
<reference evidence="2" key="1">
    <citation type="submission" date="2023-08" db="EMBL/GenBank/DDBJ databases">
        <title>Pelteobagrus vachellii genome.</title>
        <authorList>
            <person name="Liu H."/>
        </authorList>
    </citation>
    <scope>NUCLEOTIDE SEQUENCE</scope>
    <source>
        <strain evidence="2">PRFRI_2022a</strain>
        <tissue evidence="2">Muscle</tissue>
    </source>
</reference>